<dbReference type="Proteomes" id="UP001064106">
    <property type="component" value="Unassembled WGS sequence"/>
</dbReference>
<name>A0ABT2QW59_9GAMM</name>
<reference evidence="1" key="1">
    <citation type="submission" date="2012-09" db="EMBL/GenBank/DDBJ databases">
        <title>Genome Sequence of alkane-degrading Bacterium Alcanivorax balearicus MACL04.</title>
        <authorList>
            <person name="Lai Q."/>
            <person name="Shao Z."/>
        </authorList>
    </citation>
    <scope>NUCLEOTIDE SEQUENCE</scope>
    <source>
        <strain evidence="1">MACL04</strain>
    </source>
</reference>
<dbReference type="GO" id="GO:0016301">
    <property type="term" value="F:kinase activity"/>
    <property type="evidence" value="ECO:0007669"/>
    <property type="project" value="UniProtKB-KW"/>
</dbReference>
<dbReference type="Gene3D" id="3.40.50.300">
    <property type="entry name" value="P-loop containing nucleotide triphosphate hydrolases"/>
    <property type="match status" value="1"/>
</dbReference>
<dbReference type="RefSeq" id="WP_262459701.1">
    <property type="nucleotide sequence ID" value="NZ_ARXS01000004.1"/>
</dbReference>
<keyword evidence="1" id="KW-0808">Transferase</keyword>
<dbReference type="SUPFAM" id="SSF52540">
    <property type="entry name" value="P-loop containing nucleoside triphosphate hydrolases"/>
    <property type="match status" value="1"/>
</dbReference>
<protein>
    <submittedName>
        <fullName evidence="1">Shikimate kinase</fullName>
    </submittedName>
</protein>
<dbReference type="InterPro" id="IPR031322">
    <property type="entry name" value="Shikimate/glucono_kinase"/>
</dbReference>
<dbReference type="InterPro" id="IPR027417">
    <property type="entry name" value="P-loop_NTPase"/>
</dbReference>
<evidence type="ECO:0000313" key="1">
    <source>
        <dbReference type="EMBL" id="MCU5781752.1"/>
    </source>
</evidence>
<keyword evidence="1" id="KW-0418">Kinase</keyword>
<accession>A0ABT2QW59</accession>
<evidence type="ECO:0000313" key="2">
    <source>
        <dbReference type="Proteomes" id="UP001064106"/>
    </source>
</evidence>
<organism evidence="1 2">
    <name type="scientific">Alloalcanivorax balearicus MACL04</name>
    <dbReference type="NCBI Taxonomy" id="1177182"/>
    <lineage>
        <taxon>Bacteria</taxon>
        <taxon>Pseudomonadati</taxon>
        <taxon>Pseudomonadota</taxon>
        <taxon>Gammaproteobacteria</taxon>
        <taxon>Oceanospirillales</taxon>
        <taxon>Alcanivoracaceae</taxon>
        <taxon>Alloalcanivorax</taxon>
    </lineage>
</organism>
<dbReference type="Pfam" id="PF01202">
    <property type="entry name" value="SKI"/>
    <property type="match status" value="1"/>
</dbReference>
<comment type="caution">
    <text evidence="1">The sequence shown here is derived from an EMBL/GenBank/DDBJ whole genome shotgun (WGS) entry which is preliminary data.</text>
</comment>
<sequence>MSESGIILIGPIGSGKSTIAALVSKKLNMPRCSMDDHRWGYYEEIGYDYRVAERLERKDGINGVYRYWKEFEIHAVERLLSEHKNSVIDFGAGHSVYEDEAYLKRAKIAMGGFKNVVLLLPSSDLKCSLKILNERNNFESENEINLNRHFLEHKSNFELAKHIVYTNGCKPEDSAFEVIRKISV</sequence>
<gene>
    <name evidence="1" type="ORF">MA04_01052</name>
</gene>
<proteinExistence type="predicted"/>
<dbReference type="EMBL" id="ARXS01000004">
    <property type="protein sequence ID" value="MCU5781752.1"/>
    <property type="molecule type" value="Genomic_DNA"/>
</dbReference>
<keyword evidence="2" id="KW-1185">Reference proteome</keyword>